<proteinExistence type="predicted"/>
<dbReference type="EMBL" id="JAWWNJ010000052">
    <property type="protein sequence ID" value="KAK7016018.1"/>
    <property type="molecule type" value="Genomic_DNA"/>
</dbReference>
<name>A0AAW0ATS7_9AGAR</name>
<reference evidence="2 3" key="1">
    <citation type="journal article" date="2024" name="J Genomics">
        <title>Draft genome sequencing and assembly of Favolaschia claudopus CIRM-BRFM 2984 isolated from oak limbs.</title>
        <authorList>
            <person name="Navarro D."/>
            <person name="Drula E."/>
            <person name="Chaduli D."/>
            <person name="Cazenave R."/>
            <person name="Ahrendt S."/>
            <person name="Wang J."/>
            <person name="Lipzen A."/>
            <person name="Daum C."/>
            <person name="Barry K."/>
            <person name="Grigoriev I.V."/>
            <person name="Favel A."/>
            <person name="Rosso M.N."/>
            <person name="Martin F."/>
        </authorList>
    </citation>
    <scope>NUCLEOTIDE SEQUENCE [LARGE SCALE GENOMIC DNA]</scope>
    <source>
        <strain evidence="2 3">CIRM-BRFM 2984</strain>
    </source>
</reference>
<dbReference type="AlphaFoldDB" id="A0AAW0ATS7"/>
<protein>
    <submittedName>
        <fullName evidence="2">Uncharacterized protein</fullName>
    </submittedName>
</protein>
<evidence type="ECO:0000313" key="3">
    <source>
        <dbReference type="Proteomes" id="UP001362999"/>
    </source>
</evidence>
<feature type="region of interest" description="Disordered" evidence="1">
    <location>
        <begin position="187"/>
        <end position="213"/>
    </location>
</feature>
<comment type="caution">
    <text evidence="2">The sequence shown here is derived from an EMBL/GenBank/DDBJ whole genome shotgun (WGS) entry which is preliminary data.</text>
</comment>
<organism evidence="2 3">
    <name type="scientific">Favolaschia claudopus</name>
    <dbReference type="NCBI Taxonomy" id="2862362"/>
    <lineage>
        <taxon>Eukaryota</taxon>
        <taxon>Fungi</taxon>
        <taxon>Dikarya</taxon>
        <taxon>Basidiomycota</taxon>
        <taxon>Agaricomycotina</taxon>
        <taxon>Agaricomycetes</taxon>
        <taxon>Agaricomycetidae</taxon>
        <taxon>Agaricales</taxon>
        <taxon>Marasmiineae</taxon>
        <taxon>Mycenaceae</taxon>
        <taxon>Favolaschia</taxon>
    </lineage>
</organism>
<accession>A0AAW0ATS7</accession>
<gene>
    <name evidence="2" type="ORF">R3P38DRAFT_2786410</name>
</gene>
<keyword evidence="3" id="KW-1185">Reference proteome</keyword>
<dbReference type="Proteomes" id="UP001362999">
    <property type="component" value="Unassembled WGS sequence"/>
</dbReference>
<sequence>MVGFSNNKTKSVTDAKSIEIRHTEKLNSPKNFIYYTSTYIFYSEHQNSLFFPDFGGIWVGVTDWPFDGGPSDAIQTPRIRIDSGVRRRVDNLKTVLLQQKVLLGDETSRERYITTHATLRNNWVTERFNGCFALPKLRDTAWNLEAAVRGSQQCMLWIIASVPSVTMRRNGFAMGVFVRRRQLGNERVKPVGSNDPRNGDRLGCPSTRIEGKD</sequence>
<evidence type="ECO:0000313" key="2">
    <source>
        <dbReference type="EMBL" id="KAK7016018.1"/>
    </source>
</evidence>
<evidence type="ECO:0000256" key="1">
    <source>
        <dbReference type="SAM" id="MobiDB-lite"/>
    </source>
</evidence>